<evidence type="ECO:0000256" key="2">
    <source>
        <dbReference type="ARBA" id="ARBA00022723"/>
    </source>
</evidence>
<evidence type="ECO:0000259" key="6">
    <source>
        <dbReference type="PROSITE" id="PS51007"/>
    </source>
</evidence>
<evidence type="ECO:0000256" key="1">
    <source>
        <dbReference type="ARBA" id="ARBA00022617"/>
    </source>
</evidence>
<dbReference type="Pfam" id="PF13442">
    <property type="entry name" value="Cytochrome_CBB3"/>
    <property type="match status" value="1"/>
</dbReference>
<dbReference type="AlphaFoldDB" id="A0A7W6GQ43"/>
<gene>
    <name evidence="7" type="ORF">GGR44_002783</name>
</gene>
<keyword evidence="5" id="KW-0732">Signal</keyword>
<dbReference type="PANTHER" id="PTHR35008">
    <property type="entry name" value="BLL4482 PROTEIN-RELATED"/>
    <property type="match status" value="1"/>
</dbReference>
<dbReference type="GO" id="GO:0009055">
    <property type="term" value="F:electron transfer activity"/>
    <property type="evidence" value="ECO:0007669"/>
    <property type="project" value="InterPro"/>
</dbReference>
<accession>A0A7W6GQ43</accession>
<reference evidence="7 8" key="1">
    <citation type="submission" date="2020-08" db="EMBL/GenBank/DDBJ databases">
        <title>Genomic Encyclopedia of Type Strains, Phase IV (KMG-IV): sequencing the most valuable type-strain genomes for metagenomic binning, comparative biology and taxonomic classification.</title>
        <authorList>
            <person name="Goeker M."/>
        </authorList>
    </citation>
    <scope>NUCLEOTIDE SEQUENCE [LARGE SCALE GENOMIC DNA]</scope>
    <source>
        <strain evidence="7 8">DSM 29348</strain>
    </source>
</reference>
<protein>
    <submittedName>
        <fullName evidence="7">Mono/diheme cytochrome c family protein</fullName>
    </submittedName>
</protein>
<dbReference type="GO" id="GO:0046872">
    <property type="term" value="F:metal ion binding"/>
    <property type="evidence" value="ECO:0007669"/>
    <property type="project" value="UniProtKB-KW"/>
</dbReference>
<feature type="domain" description="Cytochrome c" evidence="6">
    <location>
        <begin position="34"/>
        <end position="112"/>
    </location>
</feature>
<feature type="chain" id="PRO_5031272778" evidence="5">
    <location>
        <begin position="25"/>
        <end position="131"/>
    </location>
</feature>
<evidence type="ECO:0000313" key="8">
    <source>
        <dbReference type="Proteomes" id="UP000552757"/>
    </source>
</evidence>
<dbReference type="EMBL" id="JACIEB010000006">
    <property type="protein sequence ID" value="MBB3983103.1"/>
    <property type="molecule type" value="Genomic_DNA"/>
</dbReference>
<organism evidence="7 8">
    <name type="scientific">Sphingobium fontiphilum</name>
    <dbReference type="NCBI Taxonomy" id="944425"/>
    <lineage>
        <taxon>Bacteria</taxon>
        <taxon>Pseudomonadati</taxon>
        <taxon>Pseudomonadota</taxon>
        <taxon>Alphaproteobacteria</taxon>
        <taxon>Sphingomonadales</taxon>
        <taxon>Sphingomonadaceae</taxon>
        <taxon>Sphingobium</taxon>
    </lineage>
</organism>
<dbReference type="RefSeq" id="WP_183956094.1">
    <property type="nucleotide sequence ID" value="NZ_JACIEB010000006.1"/>
</dbReference>
<sequence length="131" mass="13455">MSERPALLLLALPLLALLAAPAMGDTPGSVQAKNNMAEGKALFEQICAACHMADARGSGDGAIPSLASDANLADPAYPVGVVMNGKGAMPPFAELLTPAQVGAAITYVRTHFGNDYPQPVTEADVRKLAQP</sequence>
<keyword evidence="3 4" id="KW-0408">Iron</keyword>
<dbReference type="Gene3D" id="1.10.760.10">
    <property type="entry name" value="Cytochrome c-like domain"/>
    <property type="match status" value="1"/>
</dbReference>
<comment type="caution">
    <text evidence="7">The sequence shown here is derived from an EMBL/GenBank/DDBJ whole genome shotgun (WGS) entry which is preliminary data.</text>
</comment>
<keyword evidence="8" id="KW-1185">Reference proteome</keyword>
<dbReference type="SUPFAM" id="SSF46626">
    <property type="entry name" value="Cytochrome c"/>
    <property type="match status" value="1"/>
</dbReference>
<feature type="signal peptide" evidence="5">
    <location>
        <begin position="1"/>
        <end position="24"/>
    </location>
</feature>
<name>A0A7W6GQ43_9SPHN</name>
<evidence type="ECO:0000256" key="4">
    <source>
        <dbReference type="PROSITE-ProRule" id="PRU00433"/>
    </source>
</evidence>
<dbReference type="InterPro" id="IPR036909">
    <property type="entry name" value="Cyt_c-like_dom_sf"/>
</dbReference>
<dbReference type="PANTHER" id="PTHR35008:SF9">
    <property type="entry name" value="CYTOCHROME C DOMAIN-CONTAINING PROTEIN"/>
    <property type="match status" value="1"/>
</dbReference>
<keyword evidence="2 4" id="KW-0479">Metal-binding</keyword>
<evidence type="ECO:0000256" key="3">
    <source>
        <dbReference type="ARBA" id="ARBA00023004"/>
    </source>
</evidence>
<dbReference type="GO" id="GO:0020037">
    <property type="term" value="F:heme binding"/>
    <property type="evidence" value="ECO:0007669"/>
    <property type="project" value="InterPro"/>
</dbReference>
<evidence type="ECO:0000313" key="7">
    <source>
        <dbReference type="EMBL" id="MBB3983103.1"/>
    </source>
</evidence>
<keyword evidence="1 4" id="KW-0349">Heme</keyword>
<dbReference type="InterPro" id="IPR051459">
    <property type="entry name" value="Cytochrome_c-type_DH"/>
</dbReference>
<dbReference type="InterPro" id="IPR009056">
    <property type="entry name" value="Cyt_c-like_dom"/>
</dbReference>
<dbReference type="PROSITE" id="PS51007">
    <property type="entry name" value="CYTC"/>
    <property type="match status" value="1"/>
</dbReference>
<proteinExistence type="predicted"/>
<evidence type="ECO:0000256" key="5">
    <source>
        <dbReference type="SAM" id="SignalP"/>
    </source>
</evidence>
<dbReference type="Proteomes" id="UP000552757">
    <property type="component" value="Unassembled WGS sequence"/>
</dbReference>